<organism evidence="1 2">
    <name type="scientific">Paenibacillus marchantiophytorum</name>
    <dbReference type="NCBI Taxonomy" id="1619310"/>
    <lineage>
        <taxon>Bacteria</taxon>
        <taxon>Bacillati</taxon>
        <taxon>Bacillota</taxon>
        <taxon>Bacilli</taxon>
        <taxon>Bacillales</taxon>
        <taxon>Paenibacillaceae</taxon>
        <taxon>Paenibacillus</taxon>
    </lineage>
</organism>
<gene>
    <name evidence="1" type="ORF">GCM10008018_05600</name>
</gene>
<comment type="caution">
    <text evidence="1">The sequence shown here is derived from an EMBL/GenBank/DDBJ whole genome shotgun (WGS) entry which is preliminary data.</text>
</comment>
<evidence type="ECO:0000313" key="2">
    <source>
        <dbReference type="Proteomes" id="UP000615455"/>
    </source>
</evidence>
<sequence length="165" mass="18311">MSQGKINTSPNGHLFTVEILIEDATNGLAMEKLLRLLNVDTVKDYNIVKGIELGKLIALNTKKENEPPPHTGKKAVETPKTAPAAAAKITANHEAAEDIINQLEGYKANNTLIRLTVIKAQGIKLNLPCRILNYDNSNQNVTVYHVDEKKVYLFKLNEIDDYVAF</sequence>
<name>A0ABQ2BP28_9BACL</name>
<keyword evidence="2" id="KW-1185">Reference proteome</keyword>
<dbReference type="EMBL" id="BMHE01000002">
    <property type="protein sequence ID" value="GGI44137.1"/>
    <property type="molecule type" value="Genomic_DNA"/>
</dbReference>
<evidence type="ECO:0000313" key="1">
    <source>
        <dbReference type="EMBL" id="GGI44137.1"/>
    </source>
</evidence>
<proteinExistence type="predicted"/>
<reference evidence="2" key="1">
    <citation type="journal article" date="2019" name="Int. J. Syst. Evol. Microbiol.">
        <title>The Global Catalogue of Microorganisms (GCM) 10K type strain sequencing project: providing services to taxonomists for standard genome sequencing and annotation.</title>
        <authorList>
            <consortium name="The Broad Institute Genomics Platform"/>
            <consortium name="The Broad Institute Genome Sequencing Center for Infectious Disease"/>
            <person name="Wu L."/>
            <person name="Ma J."/>
        </authorList>
    </citation>
    <scope>NUCLEOTIDE SEQUENCE [LARGE SCALE GENOMIC DNA]</scope>
    <source>
        <strain evidence="2">CGMCC 1.15043</strain>
    </source>
</reference>
<accession>A0ABQ2BP28</accession>
<dbReference type="Proteomes" id="UP000615455">
    <property type="component" value="Unassembled WGS sequence"/>
</dbReference>
<dbReference type="RefSeq" id="WP_229757442.1">
    <property type="nucleotide sequence ID" value="NZ_BMHE01000002.1"/>
</dbReference>
<protein>
    <submittedName>
        <fullName evidence="1">Uncharacterized protein</fullName>
    </submittedName>
</protein>